<evidence type="ECO:0000256" key="2">
    <source>
        <dbReference type="ARBA" id="ARBA00004922"/>
    </source>
</evidence>
<dbReference type="EMBL" id="MCFL01000022">
    <property type="protein sequence ID" value="ORZ35395.1"/>
    <property type="molecule type" value="Genomic_DNA"/>
</dbReference>
<dbReference type="OrthoDB" id="445566at2759"/>
<name>A0A1Y2HLE5_9FUNG</name>
<feature type="transmembrane region" description="Helical" evidence="8">
    <location>
        <begin position="141"/>
        <end position="159"/>
    </location>
</feature>
<evidence type="ECO:0000256" key="4">
    <source>
        <dbReference type="ARBA" id="ARBA00022692"/>
    </source>
</evidence>
<dbReference type="AlphaFoldDB" id="A0A1Y2HLE5"/>
<comment type="function">
    <text evidence="8">Subunit of the oligosaccharyl transferase (OST) complex that catalyzes the initial transfer of a defined glycan (Glc(3)Man(9)GlcNAc(2) in eukaryotes) from the lipid carrier dolichol-pyrophosphate to an asparagine residue within an Asn-X-Ser/Thr consensus motif in nascent polypeptide chains, the first step in protein N-glycosylation. N-glycosylation occurs cotranslationally and the complex associates with the Sec61 complex at the channel-forming translocon complex that mediates protein translocation across the endoplasmic reticulum (ER). All subunits are required for a maximal enzyme activity.</text>
</comment>
<dbReference type="InterPro" id="IPR003038">
    <property type="entry name" value="DAD/Ost2"/>
</dbReference>
<dbReference type="GO" id="GO:0006487">
    <property type="term" value="P:protein N-linked glycosylation"/>
    <property type="evidence" value="ECO:0007669"/>
    <property type="project" value="TreeGrafter"/>
</dbReference>
<dbReference type="GO" id="GO:0008250">
    <property type="term" value="C:oligosaccharyltransferase complex"/>
    <property type="evidence" value="ECO:0007669"/>
    <property type="project" value="InterPro"/>
</dbReference>
<dbReference type="PANTHER" id="PTHR10705:SF0">
    <property type="entry name" value="DOLICHYL-DIPHOSPHOOLIGOSACCHARIDE--PROTEIN GLYCOSYLTRANSFERASE SUBUNIT DAD1"/>
    <property type="match status" value="1"/>
</dbReference>
<dbReference type="PANTHER" id="PTHR10705">
    <property type="entry name" value="DOLICHYL-DIPHOSPHOOLIGOSACCHARIDE--PROTEIN GLYCOSYLTRANSFERASE SUBUNIT DAD1"/>
    <property type="match status" value="1"/>
</dbReference>
<sequence length="200" mass="22515">MRCQCQCQCPSPFPSRALSVVRHERVRREQSENRGHKRARSTARFATHFCLEGGHNYEISCTPQPIKRVQQTSRNGTHESAIHEKVASSSNTLDGAVWALWHSYAKTTPPLLKLIDTYLVFMLMSGIIQFVYVLLAGNYPFNAFLASFGNAVASFVLGVSLRMQCNPENKGSIQWNPHRALAHFVIGQILLQFITVHFLG</sequence>
<evidence type="ECO:0000256" key="5">
    <source>
        <dbReference type="ARBA" id="ARBA00022824"/>
    </source>
</evidence>
<comment type="subcellular location">
    <subcellularLocation>
        <location evidence="1 8">Endoplasmic reticulum membrane</location>
        <topology evidence="1 8">Multi-pass membrane protein</topology>
    </subcellularLocation>
</comment>
<proteinExistence type="inferred from homology"/>
<comment type="similarity">
    <text evidence="3 8">Belongs to the DAD/OST2 family.</text>
</comment>
<comment type="subunit">
    <text evidence="8">Component of the oligosaccharyltransferase (OST) complex.</text>
</comment>
<keyword evidence="7 8" id="KW-0472">Membrane</keyword>
<evidence type="ECO:0000313" key="10">
    <source>
        <dbReference type="Proteomes" id="UP000193411"/>
    </source>
</evidence>
<evidence type="ECO:0000256" key="8">
    <source>
        <dbReference type="RuleBase" id="RU361136"/>
    </source>
</evidence>
<keyword evidence="4 8" id="KW-0812">Transmembrane</keyword>
<keyword evidence="6 8" id="KW-1133">Transmembrane helix</keyword>
<dbReference type="Pfam" id="PF02109">
    <property type="entry name" value="DAD"/>
    <property type="match status" value="1"/>
</dbReference>
<evidence type="ECO:0000256" key="1">
    <source>
        <dbReference type="ARBA" id="ARBA00004477"/>
    </source>
</evidence>
<dbReference type="STRING" id="765915.A0A1Y2HLE5"/>
<dbReference type="UniPathway" id="UPA00378"/>
<accession>A0A1Y2HLE5</accession>
<evidence type="ECO:0000256" key="3">
    <source>
        <dbReference type="ARBA" id="ARBA00009386"/>
    </source>
</evidence>
<organism evidence="9 10">
    <name type="scientific">Catenaria anguillulae PL171</name>
    <dbReference type="NCBI Taxonomy" id="765915"/>
    <lineage>
        <taxon>Eukaryota</taxon>
        <taxon>Fungi</taxon>
        <taxon>Fungi incertae sedis</taxon>
        <taxon>Blastocladiomycota</taxon>
        <taxon>Blastocladiomycetes</taxon>
        <taxon>Blastocladiales</taxon>
        <taxon>Catenariaceae</taxon>
        <taxon>Catenaria</taxon>
    </lineage>
</organism>
<protein>
    <recommendedName>
        <fullName evidence="8">Dolichyl-diphosphooligosaccharide--protein glycosyltransferase subunit OST2</fullName>
        <shortName evidence="8">Oligosaccharyl transferase subunit OST2</shortName>
    </recommendedName>
</protein>
<feature type="transmembrane region" description="Helical" evidence="8">
    <location>
        <begin position="115"/>
        <end position="135"/>
    </location>
</feature>
<comment type="pathway">
    <text evidence="2 8">Protein modification; protein glycosylation.</text>
</comment>
<keyword evidence="10" id="KW-1185">Reference proteome</keyword>
<comment type="caution">
    <text evidence="9">The sequence shown here is derived from an EMBL/GenBank/DDBJ whole genome shotgun (WGS) entry which is preliminary data.</text>
</comment>
<evidence type="ECO:0000313" key="9">
    <source>
        <dbReference type="EMBL" id="ORZ35395.1"/>
    </source>
</evidence>
<evidence type="ECO:0000256" key="6">
    <source>
        <dbReference type="ARBA" id="ARBA00022989"/>
    </source>
</evidence>
<reference evidence="9 10" key="1">
    <citation type="submission" date="2016-07" db="EMBL/GenBank/DDBJ databases">
        <title>Pervasive Adenine N6-methylation of Active Genes in Fungi.</title>
        <authorList>
            <consortium name="DOE Joint Genome Institute"/>
            <person name="Mondo S.J."/>
            <person name="Dannebaum R.O."/>
            <person name="Kuo R.C."/>
            <person name="Labutti K."/>
            <person name="Haridas S."/>
            <person name="Kuo A."/>
            <person name="Salamov A."/>
            <person name="Ahrendt S.R."/>
            <person name="Lipzen A."/>
            <person name="Sullivan W."/>
            <person name="Andreopoulos W.B."/>
            <person name="Clum A."/>
            <person name="Lindquist E."/>
            <person name="Daum C."/>
            <person name="Ramamoorthy G.K."/>
            <person name="Gryganskyi A."/>
            <person name="Culley D."/>
            <person name="Magnuson J.K."/>
            <person name="James T.Y."/>
            <person name="O'Malley M.A."/>
            <person name="Stajich J.E."/>
            <person name="Spatafora J.W."/>
            <person name="Visel A."/>
            <person name="Grigoriev I.V."/>
        </authorList>
    </citation>
    <scope>NUCLEOTIDE SEQUENCE [LARGE SCALE GENOMIC DNA]</scope>
    <source>
        <strain evidence="9 10">PL171</strain>
    </source>
</reference>
<keyword evidence="5 8" id="KW-0256">Endoplasmic reticulum</keyword>
<feature type="transmembrane region" description="Helical" evidence="8">
    <location>
        <begin position="180"/>
        <end position="199"/>
    </location>
</feature>
<evidence type="ECO:0000256" key="7">
    <source>
        <dbReference type="ARBA" id="ARBA00023136"/>
    </source>
</evidence>
<dbReference type="Proteomes" id="UP000193411">
    <property type="component" value="Unassembled WGS sequence"/>
</dbReference>
<gene>
    <name evidence="9" type="ORF">BCR44DRAFT_1528813</name>
</gene>